<evidence type="ECO:0000313" key="3">
    <source>
        <dbReference type="Proteomes" id="UP000184216"/>
    </source>
</evidence>
<feature type="domain" description="Peptidase metallopeptidase" evidence="1">
    <location>
        <begin position="67"/>
        <end position="216"/>
    </location>
</feature>
<sequence length="269" mass="31554">MKVQFTKKLTQNNFPEMKLALKERPDNLNVESLSNEKKIVLEKFQYKQHLLTQIGDFTNLSEMAAETRKLWHPNQTLKVFFFGSDKAKDQRVLQYASIWSEHCSIKFERTDNRDEAQIRVGYDATGSWSYIGTDALGVDKREATINFGWLSDSLPEPEYKQVVLHEFGHALGLIHEHQSPDIKMDWDKDVVYNYYAFTHGWSKADVDKNVFQEYDKTTIRYSEVDRDSIMGYYLPPEFTKNKQSFPFNYDLSATDKKYIGELYPELLHS</sequence>
<dbReference type="SUPFAM" id="SSF55486">
    <property type="entry name" value="Metalloproteases ('zincins'), catalytic domain"/>
    <property type="match status" value="1"/>
</dbReference>
<accession>A0ABY1J6B9</accession>
<dbReference type="PANTHER" id="PTHR10127">
    <property type="entry name" value="DISCOIDIN, CUB, EGF, LAMININ , AND ZINC METALLOPROTEASE DOMAIN CONTAINING"/>
    <property type="match status" value="1"/>
</dbReference>
<comment type="caution">
    <text evidence="2">The sequence shown here is derived from an EMBL/GenBank/DDBJ whole genome shotgun (WGS) entry which is preliminary data.</text>
</comment>
<dbReference type="Proteomes" id="UP000184216">
    <property type="component" value="Unassembled WGS sequence"/>
</dbReference>
<dbReference type="SMART" id="SM00235">
    <property type="entry name" value="ZnMc"/>
    <property type="match status" value="1"/>
</dbReference>
<organism evidence="2 3">
    <name type="scientific">Flavobacterium pectinovorum</name>
    <dbReference type="NCBI Taxonomy" id="29533"/>
    <lineage>
        <taxon>Bacteria</taxon>
        <taxon>Pseudomonadati</taxon>
        <taxon>Bacteroidota</taxon>
        <taxon>Flavobacteriia</taxon>
        <taxon>Flavobacteriales</taxon>
        <taxon>Flavobacteriaceae</taxon>
        <taxon>Flavobacterium</taxon>
    </lineage>
</organism>
<dbReference type="Gene3D" id="3.40.390.10">
    <property type="entry name" value="Collagenase (Catalytic Domain)"/>
    <property type="match status" value="1"/>
</dbReference>
<dbReference type="EMBL" id="FRBX01000004">
    <property type="protein sequence ID" value="SHM80960.1"/>
    <property type="molecule type" value="Genomic_DNA"/>
</dbReference>
<reference evidence="2 3" key="1">
    <citation type="submission" date="2016-11" db="EMBL/GenBank/DDBJ databases">
        <authorList>
            <person name="Varghese N."/>
            <person name="Submissions S."/>
        </authorList>
    </citation>
    <scope>NUCLEOTIDE SEQUENCE [LARGE SCALE GENOMIC DNA]</scope>
    <source>
        <strain evidence="2 3">DSM 6368</strain>
    </source>
</reference>
<dbReference type="InterPro" id="IPR024079">
    <property type="entry name" value="MetalloPept_cat_dom_sf"/>
</dbReference>
<proteinExistence type="predicted"/>
<protein>
    <submittedName>
        <fullName evidence="2">Astacin (Peptidase family M12A)</fullName>
    </submittedName>
</protein>
<dbReference type="RefSeq" id="WP_084540269.1">
    <property type="nucleotide sequence ID" value="NZ_FRBX01000004.1"/>
</dbReference>
<evidence type="ECO:0000259" key="1">
    <source>
        <dbReference type="SMART" id="SM00235"/>
    </source>
</evidence>
<evidence type="ECO:0000313" key="2">
    <source>
        <dbReference type="EMBL" id="SHM80960.1"/>
    </source>
</evidence>
<dbReference type="Pfam" id="PF01400">
    <property type="entry name" value="Astacin"/>
    <property type="match status" value="1"/>
</dbReference>
<gene>
    <name evidence="2" type="ORF">SAMN05444387_3254</name>
</gene>
<keyword evidence="3" id="KW-1185">Reference proteome</keyword>
<dbReference type="PANTHER" id="PTHR10127:SF850">
    <property type="entry name" value="METALLOENDOPEPTIDASE"/>
    <property type="match status" value="1"/>
</dbReference>
<name>A0ABY1J6B9_9FLAO</name>
<dbReference type="InterPro" id="IPR001506">
    <property type="entry name" value="Peptidase_M12A"/>
</dbReference>
<dbReference type="InterPro" id="IPR006026">
    <property type="entry name" value="Peptidase_Metallo"/>
</dbReference>